<evidence type="ECO:0000313" key="1">
    <source>
        <dbReference type="EMBL" id="MEJ8302890.1"/>
    </source>
</evidence>
<organism evidence="1 2">
    <name type="scientific">Saccharibacillus sacchari</name>
    <dbReference type="NCBI Taxonomy" id="456493"/>
    <lineage>
        <taxon>Bacteria</taxon>
        <taxon>Bacillati</taxon>
        <taxon>Bacillota</taxon>
        <taxon>Bacilli</taxon>
        <taxon>Bacillales</taxon>
        <taxon>Paenibacillaceae</taxon>
        <taxon>Saccharibacillus</taxon>
    </lineage>
</organism>
<sequence length="110" mass="12549">MLKPELHSFTVAHESWGGKADDFLIQIELDIGASSIQGSETFTITVVSPTRLEKALELNETEFGRGMLITRNYDLSRVRSSIEKRIQTCSGETWAEIASNLSKYFRWEYD</sequence>
<proteinExistence type="predicted"/>
<name>A0ACC6P7J8_9BACL</name>
<keyword evidence="2" id="KW-1185">Reference proteome</keyword>
<comment type="caution">
    <text evidence="1">The sequence shown here is derived from an EMBL/GenBank/DDBJ whole genome shotgun (WGS) entry which is preliminary data.</text>
</comment>
<dbReference type="EMBL" id="JBBKAR010000007">
    <property type="protein sequence ID" value="MEJ8302890.1"/>
    <property type="molecule type" value="Genomic_DNA"/>
</dbReference>
<gene>
    <name evidence="1" type="ORF">WKI47_03065</name>
</gene>
<accession>A0ACC6P7J8</accession>
<protein>
    <submittedName>
        <fullName evidence="1">Imm8 family immunity protein</fullName>
    </submittedName>
</protein>
<dbReference type="Proteomes" id="UP001380953">
    <property type="component" value="Unassembled WGS sequence"/>
</dbReference>
<evidence type="ECO:0000313" key="2">
    <source>
        <dbReference type="Proteomes" id="UP001380953"/>
    </source>
</evidence>
<reference evidence="1" key="1">
    <citation type="submission" date="2024-03" db="EMBL/GenBank/DDBJ databases">
        <title>Whole genome sequecning of epiphytes from Marcgravia umbellata leaves.</title>
        <authorList>
            <person name="Kumar G."/>
            <person name="Savka M.A."/>
        </authorList>
    </citation>
    <scope>NUCLEOTIDE SEQUENCE</scope>
    <source>
        <strain evidence="1">RIT_BL5</strain>
    </source>
</reference>